<proteinExistence type="predicted"/>
<dbReference type="PATRIC" id="fig|226910.6.peg.2216"/>
<gene>
    <name evidence="1" type="ORF">UCMB321_2228</name>
</gene>
<accession>A0A0C2I495</accession>
<dbReference type="EMBL" id="JXDG01000029">
    <property type="protein sequence ID" value="KIH84036.1"/>
    <property type="molecule type" value="Genomic_DNA"/>
</dbReference>
<keyword evidence="2" id="KW-1185">Reference proteome</keyword>
<sequence>MPAPVIAPSIVKAIEALNMPKPEKSIQRLQLVFNDMAEANRPGPYGLGRLGSDTLYESNEAGKLLVERHKVSRIQEVKVSFRGLMTLGKSNSNLYGHERDGVIVDDRAPATDLRFEGDWATMPIGAQLRYTVQIPFTTYDKRKVPEDYGFTCNVESQRPASAYHPSLMGNAKVLNCTGKDYDWGKGIGTYAYLETYGLFVPVEYIGNGPFKWYGKWTIKTVE</sequence>
<comment type="caution">
    <text evidence="1">The sequence shown here is derived from an EMBL/GenBank/DDBJ whole genome shotgun (WGS) entry which is preliminary data.</text>
</comment>
<dbReference type="AlphaFoldDB" id="A0A0C2I495"/>
<evidence type="ECO:0000313" key="1">
    <source>
        <dbReference type="EMBL" id="KIH84036.1"/>
    </source>
</evidence>
<evidence type="ECO:0000313" key="2">
    <source>
        <dbReference type="Proteomes" id="UP000031535"/>
    </source>
</evidence>
<name>A0A0C2I495_9PSED</name>
<organism evidence="1 2">
    <name type="scientific">Pseudomonas batumici</name>
    <dbReference type="NCBI Taxonomy" id="226910"/>
    <lineage>
        <taxon>Bacteria</taxon>
        <taxon>Pseudomonadati</taxon>
        <taxon>Pseudomonadota</taxon>
        <taxon>Gammaproteobacteria</taxon>
        <taxon>Pseudomonadales</taxon>
        <taxon>Pseudomonadaceae</taxon>
        <taxon>Pseudomonas</taxon>
    </lineage>
</organism>
<reference evidence="1 2" key="1">
    <citation type="submission" date="2015-01" db="EMBL/GenBank/DDBJ databases">
        <title>Complete genome of Pseudomonas batumici UCM B-321 producer of the batumin antibiotic with strong antistaphilococcal and potential anticancer activity.</title>
        <authorList>
            <person name="Klochko V.V."/>
            <person name="Zelena L.B."/>
            <person name="Elena K.A."/>
            <person name="Reva O.N."/>
        </authorList>
    </citation>
    <scope>NUCLEOTIDE SEQUENCE [LARGE SCALE GENOMIC DNA]</scope>
    <source>
        <strain evidence="1 2">UCM B-321</strain>
    </source>
</reference>
<protein>
    <submittedName>
        <fullName evidence="1">Uncharacterized protein</fullName>
    </submittedName>
</protein>
<dbReference type="Proteomes" id="UP000031535">
    <property type="component" value="Unassembled WGS sequence"/>
</dbReference>